<proteinExistence type="inferred from homology"/>
<feature type="region of interest" description="Disordered" evidence="3">
    <location>
        <begin position="271"/>
        <end position="296"/>
    </location>
</feature>
<organism evidence="5 6">
    <name type="scientific">Carnobacterium maltaromaticum LMA28</name>
    <dbReference type="NCBI Taxonomy" id="1234679"/>
    <lineage>
        <taxon>Bacteria</taxon>
        <taxon>Bacillati</taxon>
        <taxon>Bacillota</taxon>
        <taxon>Bacilli</taxon>
        <taxon>Lactobacillales</taxon>
        <taxon>Carnobacteriaceae</taxon>
        <taxon>Carnobacterium</taxon>
    </lineage>
</organism>
<dbReference type="KEGG" id="cml:BN424_81"/>
<feature type="compositionally biased region" description="Low complexity" evidence="3">
    <location>
        <begin position="276"/>
        <end position="286"/>
    </location>
</feature>
<gene>
    <name evidence="5" type="ORF">BN424_81</name>
</gene>
<keyword evidence="6" id="KW-1185">Reference proteome</keyword>
<dbReference type="OrthoDB" id="2157668at2"/>
<evidence type="ECO:0000313" key="5">
    <source>
        <dbReference type="EMBL" id="CCO09564.2"/>
    </source>
</evidence>
<dbReference type="PROSITE" id="PS51756">
    <property type="entry name" value="LXG"/>
    <property type="match status" value="1"/>
</dbReference>
<feature type="domain" description="LXG" evidence="4">
    <location>
        <begin position="1"/>
        <end position="225"/>
    </location>
</feature>
<keyword evidence="2" id="KW-0175">Coiled coil</keyword>
<evidence type="ECO:0000256" key="3">
    <source>
        <dbReference type="SAM" id="MobiDB-lite"/>
    </source>
</evidence>
<dbReference type="AlphaFoldDB" id="K8E1D7"/>
<sequence length="432" mass="49077">MTKMDIGEYKHLLSQMKELKLTLGLSFTGTNGTIEEFSGDTKLKGVAWSSTKSYFSAGYTPMLDGLSDVFYTAITTLENFIRAFESEVTASGVKLDLDHLQDLQRRRDELQREKTNWLHQIAEQASKIPGLGHLFDDYSVLQAEKKVQLMEDFRDFIHRHDSDFSELNGLIEQVLLGLEELGKQRSFNGDKQGYSPINFMNLNWSKNLASYHEKHGEEVKKIQKKDMENFKNMAEVAGAAVAMESFGMNSELSNMRTPLYEAGKEYFSGDGVSGPNSNKVKNKNNSQEATKVKKANEAKVPKLSSLSEVDRMEFAKQYRLKAPIDIPETAIVNAKTMNAGYEQITYKWNDGQYKYEVRWHTKTPGAPIEQGNTWVIQRTIPGNGGNKPKTFFKIGNNEWVEGHKWYEAINARKAGTATPEQIRILDQGHWKE</sequence>
<dbReference type="InterPro" id="IPR006829">
    <property type="entry name" value="LXG_dom"/>
</dbReference>
<dbReference type="RefSeq" id="WP_015075141.1">
    <property type="nucleotide sequence ID" value="NC_019425.2"/>
</dbReference>
<reference evidence="6" key="1">
    <citation type="journal article" date="2013" name="Genome Announc.">
        <title>Complete Chromosome Sequence of Carnobacterium maltaromaticum LMA 28.</title>
        <authorList>
            <person name="Cailliez-Grimal C."/>
            <person name="Chaillou S."/>
            <person name="Anba-Mondoloni J."/>
            <person name="Loux V."/>
            <person name="Afzal M.I."/>
            <person name="Rahman A."/>
            <person name="Kergourlay G."/>
            <person name="Champomier-Verges M.C."/>
            <person name="Zagorec M."/>
            <person name="Dalgaard P."/>
            <person name="Leisner J.J."/>
            <person name="Prevost H."/>
            <person name="Revol-Junelles A.M."/>
            <person name="Borges F."/>
        </authorList>
    </citation>
    <scope>NUCLEOTIDE SEQUENCE</scope>
    <source>
        <strain evidence="6">LMA28</strain>
    </source>
</reference>
<evidence type="ECO:0000259" key="4">
    <source>
        <dbReference type="PROSITE" id="PS51756"/>
    </source>
</evidence>
<evidence type="ECO:0000313" key="6">
    <source>
        <dbReference type="Proteomes" id="UP000000212"/>
    </source>
</evidence>
<dbReference type="eggNOG" id="COG1372">
    <property type="taxonomic scope" value="Bacteria"/>
</dbReference>
<dbReference type="STRING" id="1234679.BN424_81"/>
<feature type="coiled-coil region" evidence="2">
    <location>
        <begin position="93"/>
        <end position="120"/>
    </location>
</feature>
<evidence type="ECO:0000256" key="1">
    <source>
        <dbReference type="ARBA" id="ARBA00034117"/>
    </source>
</evidence>
<accession>K8E1D7</accession>
<protein>
    <recommendedName>
        <fullName evidence="4">LXG domain-containing protein</fullName>
    </recommendedName>
</protein>
<name>K8E1D7_CARML</name>
<dbReference type="HOGENOM" id="CLU_020303_3_0_9"/>
<evidence type="ECO:0000256" key="2">
    <source>
        <dbReference type="SAM" id="Coils"/>
    </source>
</evidence>
<dbReference type="Proteomes" id="UP000000212">
    <property type="component" value="Chromosome"/>
</dbReference>
<dbReference type="Pfam" id="PF04740">
    <property type="entry name" value="LXG"/>
    <property type="match status" value="1"/>
</dbReference>
<dbReference type="EMBL" id="HE999757">
    <property type="protein sequence ID" value="CCO09564.2"/>
    <property type="molecule type" value="Genomic_DNA"/>
</dbReference>
<comment type="similarity">
    <text evidence="1">In the N-terminal section; belongs to the LXG family.</text>
</comment>